<accession>A0AAP0EJ11</accession>
<reference evidence="1 2" key="1">
    <citation type="submission" date="2024-01" db="EMBL/GenBank/DDBJ databases">
        <title>Genome assemblies of Stephania.</title>
        <authorList>
            <person name="Yang L."/>
        </authorList>
    </citation>
    <scope>NUCLEOTIDE SEQUENCE [LARGE SCALE GENOMIC DNA]</scope>
    <source>
        <strain evidence="1">JXDWG</strain>
        <tissue evidence="1">Leaf</tissue>
    </source>
</reference>
<organism evidence="1 2">
    <name type="scientific">Stephania cephalantha</name>
    <dbReference type="NCBI Taxonomy" id="152367"/>
    <lineage>
        <taxon>Eukaryota</taxon>
        <taxon>Viridiplantae</taxon>
        <taxon>Streptophyta</taxon>
        <taxon>Embryophyta</taxon>
        <taxon>Tracheophyta</taxon>
        <taxon>Spermatophyta</taxon>
        <taxon>Magnoliopsida</taxon>
        <taxon>Ranunculales</taxon>
        <taxon>Menispermaceae</taxon>
        <taxon>Menispermoideae</taxon>
        <taxon>Cissampelideae</taxon>
        <taxon>Stephania</taxon>
    </lineage>
</organism>
<sequence length="59" mass="6589">MGVRGFHVPSRVRSSIHTVIASPLSHLIVGDEWEKALEVKKQGWKEHVAKEALAARLEC</sequence>
<evidence type="ECO:0000313" key="2">
    <source>
        <dbReference type="Proteomes" id="UP001419268"/>
    </source>
</evidence>
<evidence type="ECO:0000313" key="1">
    <source>
        <dbReference type="EMBL" id="KAK9094386.1"/>
    </source>
</evidence>
<proteinExistence type="predicted"/>
<dbReference type="EMBL" id="JBBNAG010000011">
    <property type="protein sequence ID" value="KAK9094386.1"/>
    <property type="molecule type" value="Genomic_DNA"/>
</dbReference>
<gene>
    <name evidence="1" type="ORF">Scep_025855</name>
</gene>
<keyword evidence="2" id="KW-1185">Reference proteome</keyword>
<dbReference type="Proteomes" id="UP001419268">
    <property type="component" value="Unassembled WGS sequence"/>
</dbReference>
<comment type="caution">
    <text evidence="1">The sequence shown here is derived from an EMBL/GenBank/DDBJ whole genome shotgun (WGS) entry which is preliminary data.</text>
</comment>
<dbReference type="AlphaFoldDB" id="A0AAP0EJ11"/>
<protein>
    <submittedName>
        <fullName evidence="1">Uncharacterized protein</fullName>
    </submittedName>
</protein>
<name>A0AAP0EJ11_9MAGN</name>